<dbReference type="AlphaFoldDB" id="A0A8T1TH52"/>
<dbReference type="PROSITE" id="PS50158">
    <property type="entry name" value="ZF_CCHC"/>
    <property type="match status" value="1"/>
</dbReference>
<evidence type="ECO:0000256" key="2">
    <source>
        <dbReference type="SAM" id="MobiDB-lite"/>
    </source>
</evidence>
<protein>
    <recommendedName>
        <fullName evidence="3">CCHC-type domain-containing protein</fullName>
    </recommendedName>
</protein>
<reference evidence="4 5" key="1">
    <citation type="journal article" date="2020" name="G3 (Bethesda)">
        <title>Draft Genome of the Common Snapping Turtle, Chelydra serpentina, a Model for Phenotypic Plasticity in Reptiles.</title>
        <authorList>
            <person name="Das D."/>
            <person name="Singh S.K."/>
            <person name="Bierstedt J."/>
            <person name="Erickson A."/>
            <person name="Galli G.L.J."/>
            <person name="Crossley D.A. 2nd"/>
            <person name="Rhen T."/>
        </authorList>
    </citation>
    <scope>NUCLEOTIDE SEQUENCE [LARGE SCALE GENOMIC DNA]</scope>
    <source>
        <strain evidence="4">KW</strain>
    </source>
</reference>
<keyword evidence="1" id="KW-0862">Zinc</keyword>
<dbReference type="InterPro" id="IPR036875">
    <property type="entry name" value="Znf_CCHC_sf"/>
</dbReference>
<dbReference type="GO" id="GO:0008270">
    <property type="term" value="F:zinc ion binding"/>
    <property type="evidence" value="ECO:0007669"/>
    <property type="project" value="UniProtKB-KW"/>
</dbReference>
<feature type="non-terminal residue" evidence="4">
    <location>
        <position position="1"/>
    </location>
</feature>
<evidence type="ECO:0000256" key="1">
    <source>
        <dbReference type="PROSITE-ProRule" id="PRU00047"/>
    </source>
</evidence>
<name>A0A8T1TH52_CHESE</name>
<evidence type="ECO:0000313" key="4">
    <source>
        <dbReference type="EMBL" id="KAG6940591.1"/>
    </source>
</evidence>
<proteinExistence type="predicted"/>
<feature type="non-terminal residue" evidence="4">
    <location>
        <position position="107"/>
    </location>
</feature>
<dbReference type="InterPro" id="IPR001878">
    <property type="entry name" value="Znf_CCHC"/>
</dbReference>
<organism evidence="4 5">
    <name type="scientific">Chelydra serpentina</name>
    <name type="common">Snapping turtle</name>
    <name type="synonym">Testudo serpentina</name>
    <dbReference type="NCBI Taxonomy" id="8475"/>
    <lineage>
        <taxon>Eukaryota</taxon>
        <taxon>Metazoa</taxon>
        <taxon>Chordata</taxon>
        <taxon>Craniata</taxon>
        <taxon>Vertebrata</taxon>
        <taxon>Euteleostomi</taxon>
        <taxon>Archelosauria</taxon>
        <taxon>Testudinata</taxon>
        <taxon>Testudines</taxon>
        <taxon>Cryptodira</taxon>
        <taxon>Durocryptodira</taxon>
        <taxon>Americhelydia</taxon>
        <taxon>Chelydroidea</taxon>
        <taxon>Chelydridae</taxon>
        <taxon>Chelydra</taxon>
    </lineage>
</organism>
<dbReference type="OrthoDB" id="10663428at2759"/>
<feature type="domain" description="CCHC-type" evidence="3">
    <location>
        <begin position="44"/>
        <end position="58"/>
    </location>
</feature>
<accession>A0A8T1TH52</accession>
<evidence type="ECO:0000313" key="5">
    <source>
        <dbReference type="Proteomes" id="UP000765507"/>
    </source>
</evidence>
<gene>
    <name evidence="4" type="ORF">G0U57_015994</name>
</gene>
<evidence type="ECO:0000259" key="3">
    <source>
        <dbReference type="PROSITE" id="PS50158"/>
    </source>
</evidence>
<dbReference type="GO" id="GO:0003676">
    <property type="term" value="F:nucleic acid binding"/>
    <property type="evidence" value="ECO:0007669"/>
    <property type="project" value="InterPro"/>
</dbReference>
<sequence>SFLWQVQLQLPPPAHDGEALEGSFMVPYQGAHYRVHYSTGEAWCYLCWAMGHVRRDCPLARQGGASETPEPRQGAGPVIAPECPAPRATPPPSQSTAAPARALGVPP</sequence>
<keyword evidence="1" id="KW-0479">Metal-binding</keyword>
<dbReference type="SUPFAM" id="SSF57756">
    <property type="entry name" value="Retrovirus zinc finger-like domains"/>
    <property type="match status" value="1"/>
</dbReference>
<feature type="compositionally biased region" description="Pro residues" evidence="2">
    <location>
        <begin position="83"/>
        <end position="93"/>
    </location>
</feature>
<keyword evidence="1" id="KW-0863">Zinc-finger</keyword>
<keyword evidence="5" id="KW-1185">Reference proteome</keyword>
<dbReference type="Proteomes" id="UP000765507">
    <property type="component" value="Unassembled WGS sequence"/>
</dbReference>
<feature type="compositionally biased region" description="Low complexity" evidence="2">
    <location>
        <begin position="94"/>
        <end position="107"/>
    </location>
</feature>
<dbReference type="EMBL" id="JAHGAV010000004">
    <property type="protein sequence ID" value="KAG6940591.1"/>
    <property type="molecule type" value="Genomic_DNA"/>
</dbReference>
<feature type="region of interest" description="Disordered" evidence="2">
    <location>
        <begin position="59"/>
        <end position="107"/>
    </location>
</feature>
<comment type="caution">
    <text evidence="4">The sequence shown here is derived from an EMBL/GenBank/DDBJ whole genome shotgun (WGS) entry which is preliminary data.</text>
</comment>